<accession>A0A4S5E5L9</accession>
<evidence type="ECO:0000313" key="3">
    <source>
        <dbReference type="Proteomes" id="UP000305233"/>
    </source>
</evidence>
<name>A0A4S5E5L9_9MICC</name>
<feature type="transmembrane region" description="Helical" evidence="1">
    <location>
        <begin position="7"/>
        <end position="29"/>
    </location>
</feature>
<sequence>MKKQTFTAIFTIVSVAAFLPLIFPLYSFANRETPIVLGFPFSFFWMILWVLIVVVAVIVLYFLDPERKQQEGDH</sequence>
<dbReference type="Proteomes" id="UP000305233">
    <property type="component" value="Unassembled WGS sequence"/>
</dbReference>
<comment type="caution">
    <text evidence="2">The sequence shown here is derived from an EMBL/GenBank/DDBJ whole genome shotgun (WGS) entry which is preliminary data.</text>
</comment>
<keyword evidence="1" id="KW-0472">Membrane</keyword>
<keyword evidence="1" id="KW-1133">Transmembrane helix</keyword>
<reference evidence="2 3" key="1">
    <citation type="submission" date="2019-04" db="EMBL/GenBank/DDBJ databases">
        <authorList>
            <person name="Liu Q."/>
            <person name="Xin Y.-H."/>
        </authorList>
    </citation>
    <scope>NUCLEOTIDE SEQUENCE [LARGE SCALE GENOMIC DNA]</scope>
    <source>
        <strain evidence="2 3">AM23</strain>
    </source>
</reference>
<dbReference type="RefSeq" id="WP_136453914.1">
    <property type="nucleotide sequence ID" value="NZ_SSWH01000005.1"/>
</dbReference>
<evidence type="ECO:0000256" key="1">
    <source>
        <dbReference type="SAM" id="Phobius"/>
    </source>
</evidence>
<dbReference type="Pfam" id="PF11755">
    <property type="entry name" value="DUF3311"/>
    <property type="match status" value="1"/>
</dbReference>
<dbReference type="OrthoDB" id="4950461at2"/>
<protein>
    <submittedName>
        <fullName evidence="2">DUF3311 domain-containing protein</fullName>
    </submittedName>
</protein>
<keyword evidence="3" id="KW-1185">Reference proteome</keyword>
<keyword evidence="1" id="KW-0812">Transmembrane</keyword>
<feature type="transmembrane region" description="Helical" evidence="1">
    <location>
        <begin position="41"/>
        <end position="63"/>
    </location>
</feature>
<dbReference type="AlphaFoldDB" id="A0A4S5E5L9"/>
<organism evidence="2 3">
    <name type="scientific">Arthrobacter echini</name>
    <dbReference type="NCBI Taxonomy" id="1529066"/>
    <lineage>
        <taxon>Bacteria</taxon>
        <taxon>Bacillati</taxon>
        <taxon>Actinomycetota</taxon>
        <taxon>Actinomycetes</taxon>
        <taxon>Micrococcales</taxon>
        <taxon>Micrococcaceae</taxon>
        <taxon>Arthrobacter</taxon>
    </lineage>
</organism>
<dbReference type="InterPro" id="IPR021741">
    <property type="entry name" value="DUF3311"/>
</dbReference>
<dbReference type="EMBL" id="SSWH01000005">
    <property type="protein sequence ID" value="THJ66814.1"/>
    <property type="molecule type" value="Genomic_DNA"/>
</dbReference>
<gene>
    <name evidence="2" type="ORF">E8P82_07760</name>
</gene>
<proteinExistence type="predicted"/>
<evidence type="ECO:0000313" key="2">
    <source>
        <dbReference type="EMBL" id="THJ66814.1"/>
    </source>
</evidence>